<feature type="domain" description="Rhodanese" evidence="3">
    <location>
        <begin position="144"/>
        <end position="238"/>
    </location>
</feature>
<comment type="caution">
    <text evidence="4">The sequence shown here is derived from an EMBL/GenBank/DDBJ whole genome shotgun (WGS) entry which is preliminary data.</text>
</comment>
<dbReference type="PANTHER" id="PTHR43268:SF3">
    <property type="entry name" value="RHODANESE-LIKE DOMAIN-CONTAINING PROTEIN 7-RELATED"/>
    <property type="match status" value="1"/>
</dbReference>
<evidence type="ECO:0000313" key="4">
    <source>
        <dbReference type="EMBL" id="TSA84603.1"/>
    </source>
</evidence>
<dbReference type="EC" id="1.14.-.-" evidence="1"/>
<dbReference type="AlphaFoldDB" id="A0A553UWL6"/>
<dbReference type="CDD" id="cd01518">
    <property type="entry name" value="RHOD_YceA"/>
    <property type="match status" value="1"/>
</dbReference>
<dbReference type="InterPro" id="IPR001763">
    <property type="entry name" value="Rhodanese-like_dom"/>
</dbReference>
<dbReference type="NCBIfam" id="NF001136">
    <property type="entry name" value="PRK00142.1-4"/>
    <property type="match status" value="1"/>
</dbReference>
<dbReference type="InterPro" id="IPR036873">
    <property type="entry name" value="Rhodanese-like_dom_sf"/>
</dbReference>
<evidence type="ECO:0000256" key="2">
    <source>
        <dbReference type="SAM" id="MobiDB-lite"/>
    </source>
</evidence>
<feature type="region of interest" description="Disordered" evidence="2">
    <location>
        <begin position="299"/>
        <end position="324"/>
    </location>
</feature>
<evidence type="ECO:0000259" key="3">
    <source>
        <dbReference type="PROSITE" id="PS50206"/>
    </source>
</evidence>
<comment type="catalytic activity">
    <reaction evidence="1">
        <text>uridine(34) in tRNA + AH2 + O2 = 5-hydroxyuridine(34) in tRNA + A + H2O</text>
        <dbReference type="Rhea" id="RHEA:64224"/>
        <dbReference type="Rhea" id="RHEA-COMP:11727"/>
        <dbReference type="Rhea" id="RHEA-COMP:13381"/>
        <dbReference type="ChEBI" id="CHEBI:13193"/>
        <dbReference type="ChEBI" id="CHEBI:15377"/>
        <dbReference type="ChEBI" id="CHEBI:15379"/>
        <dbReference type="ChEBI" id="CHEBI:17499"/>
        <dbReference type="ChEBI" id="CHEBI:65315"/>
        <dbReference type="ChEBI" id="CHEBI:136877"/>
    </reaction>
</comment>
<feature type="compositionally biased region" description="Basic and acidic residues" evidence="2">
    <location>
        <begin position="299"/>
        <end position="316"/>
    </location>
</feature>
<dbReference type="InterPro" id="IPR040503">
    <property type="entry name" value="TRHO_N"/>
</dbReference>
<dbReference type="Pfam" id="PF00581">
    <property type="entry name" value="Rhodanese"/>
    <property type="match status" value="1"/>
</dbReference>
<gene>
    <name evidence="1" type="primary">trhO</name>
    <name evidence="4" type="ORF">FNU79_10215</name>
</gene>
<dbReference type="EMBL" id="VKDB01000010">
    <property type="protein sequence ID" value="TSA84603.1"/>
    <property type="molecule type" value="Genomic_DNA"/>
</dbReference>
<keyword evidence="1" id="KW-0819">tRNA processing</keyword>
<accession>A0A553UWL6</accession>
<evidence type="ECO:0000256" key="1">
    <source>
        <dbReference type="HAMAP-Rule" id="MF_00469"/>
    </source>
</evidence>
<keyword evidence="4" id="KW-0808">Transferase</keyword>
<dbReference type="Gene3D" id="3.40.250.10">
    <property type="entry name" value="Rhodanese-like domain"/>
    <property type="match status" value="1"/>
</dbReference>
<dbReference type="GO" id="GO:0016705">
    <property type="term" value="F:oxidoreductase activity, acting on paired donors, with incorporation or reduction of molecular oxygen"/>
    <property type="evidence" value="ECO:0007669"/>
    <property type="project" value="UniProtKB-UniRule"/>
</dbReference>
<dbReference type="HAMAP" id="MF_00469">
    <property type="entry name" value="TrhO"/>
    <property type="match status" value="1"/>
</dbReference>
<sequence length="324" mass="36162">MACSPDFTPPTAPKADVSSADLAAPAWVVAALYQFKAVENPSEWRQHLLGVLEPLGLCGTLLIAPEGVNGTLAGTRQAVTQLRTELAKLGFDDLEYKESLSQHRPFRCLKVRLKREIVTLGFYVAPRQRVGRYVEAQDWNALMADPDVLLIDTRNTYEIKAGTFEGAIDPQLSSFGEFPAWAGQHLAGQEGRKIAMFCTGGIRCEKSTSLLLELGFEDVYHLRGGILSYLEHVPETESRWNGECFVFDERVTVGHGLKVGAGEMCQSCGWPLTPLDAQHAEFERGVSCQHCFKRTTEPQKASFRERQQWYERRADENGAVERQP</sequence>
<comment type="function">
    <text evidence="1">Catalyzes oxygen-dependent 5-hydroxyuridine (ho5U) modification at position 34 in tRNAs.</text>
</comment>
<dbReference type="GO" id="GO:0006400">
    <property type="term" value="P:tRNA modification"/>
    <property type="evidence" value="ECO:0007669"/>
    <property type="project" value="UniProtKB-UniRule"/>
</dbReference>
<keyword evidence="1" id="KW-0560">Oxidoreductase</keyword>
<organism evidence="4 5">
    <name type="scientific">Deinococcus detaillensis</name>
    <dbReference type="NCBI Taxonomy" id="2592048"/>
    <lineage>
        <taxon>Bacteria</taxon>
        <taxon>Thermotogati</taxon>
        <taxon>Deinococcota</taxon>
        <taxon>Deinococci</taxon>
        <taxon>Deinococcales</taxon>
        <taxon>Deinococcaceae</taxon>
        <taxon>Deinococcus</taxon>
    </lineage>
</organism>
<keyword evidence="5" id="KW-1185">Reference proteome</keyword>
<evidence type="ECO:0000313" key="5">
    <source>
        <dbReference type="Proteomes" id="UP000316092"/>
    </source>
</evidence>
<dbReference type="Pfam" id="PF17773">
    <property type="entry name" value="UPF0176_N"/>
    <property type="match status" value="1"/>
</dbReference>
<dbReference type="PANTHER" id="PTHR43268">
    <property type="entry name" value="THIOSULFATE SULFURTRANSFERASE/RHODANESE-LIKE DOMAIN-CONTAINING PROTEIN 2"/>
    <property type="match status" value="1"/>
</dbReference>
<dbReference type="PROSITE" id="PS50206">
    <property type="entry name" value="RHODANESE_3"/>
    <property type="match status" value="1"/>
</dbReference>
<dbReference type="InterPro" id="IPR020936">
    <property type="entry name" value="TrhO"/>
</dbReference>
<reference evidence="4 5" key="1">
    <citation type="submission" date="2019-07" db="EMBL/GenBank/DDBJ databases">
        <title>Deinococcus detaillus sp. nov., isolated from humus soil in Antarctica.</title>
        <authorList>
            <person name="Zhang K."/>
        </authorList>
    </citation>
    <scope>NUCLEOTIDE SEQUENCE [LARGE SCALE GENOMIC DNA]</scope>
    <source>
        <strain evidence="4 5">H1</strain>
    </source>
</reference>
<proteinExistence type="inferred from homology"/>
<dbReference type="Gene3D" id="3.30.70.100">
    <property type="match status" value="1"/>
</dbReference>
<dbReference type="SUPFAM" id="SSF52821">
    <property type="entry name" value="Rhodanese/Cell cycle control phosphatase"/>
    <property type="match status" value="1"/>
</dbReference>
<dbReference type="OrthoDB" id="9778326at2"/>
<dbReference type="SMART" id="SM00450">
    <property type="entry name" value="RHOD"/>
    <property type="match status" value="1"/>
</dbReference>
<dbReference type="RefSeq" id="WP_143720755.1">
    <property type="nucleotide sequence ID" value="NZ_VKDB01000010.1"/>
</dbReference>
<protein>
    <recommendedName>
        <fullName evidence="1">tRNA uridine(34) hydroxylase</fullName>
        <ecNumber evidence="1">1.14.-.-</ecNumber>
    </recommendedName>
    <alternativeName>
        <fullName evidence="1">tRNA hydroxylation protein O</fullName>
    </alternativeName>
</protein>
<dbReference type="GO" id="GO:0016740">
    <property type="term" value="F:transferase activity"/>
    <property type="evidence" value="ECO:0007669"/>
    <property type="project" value="UniProtKB-KW"/>
</dbReference>
<name>A0A553UWL6_9DEIO</name>
<comment type="similarity">
    <text evidence="1">Belongs to the TrhO family.</text>
</comment>
<dbReference type="Proteomes" id="UP000316092">
    <property type="component" value="Unassembled WGS sequence"/>
</dbReference>